<dbReference type="Proteomes" id="UP000187486">
    <property type="component" value="Unassembled WGS sequence"/>
</dbReference>
<gene>
    <name evidence="1" type="ORF">BS329_41605</name>
</gene>
<accession>A0A1R0KD24</accession>
<sequence length="185" mass="20690">MSSNNRAHNREVRKKMAATGANFTRAGRAVPPRPSRPLKAVCFTCKTDVPDGGGVIHIQHGDVHRVERALAEQVEQRAAKVTAEGQSGRLTFLTLADLMDQPDEARWQVHCDACNPHAENGCEGCYWFGVERCRTWSQLIDWTAHLIEKEWVLNATDWTQFIRAAAHGTSEVGLICHPSDRYKDA</sequence>
<dbReference type="EMBL" id="MQUQ01000054">
    <property type="protein sequence ID" value="OLZ42789.1"/>
    <property type="molecule type" value="Genomic_DNA"/>
</dbReference>
<proteinExistence type="predicted"/>
<name>A0A1R0KD24_9PSEU</name>
<protein>
    <submittedName>
        <fullName evidence="1">Uncharacterized protein</fullName>
    </submittedName>
</protein>
<dbReference type="OrthoDB" id="4287252at2"/>
<evidence type="ECO:0000313" key="2">
    <source>
        <dbReference type="Proteomes" id="UP000187486"/>
    </source>
</evidence>
<dbReference type="AlphaFoldDB" id="A0A1R0KD24"/>
<keyword evidence="2" id="KW-1185">Reference proteome</keyword>
<comment type="caution">
    <text evidence="1">The sequence shown here is derived from an EMBL/GenBank/DDBJ whole genome shotgun (WGS) entry which is preliminary data.</text>
</comment>
<reference evidence="1 2" key="1">
    <citation type="submission" date="2016-01" db="EMBL/GenBank/DDBJ databases">
        <title>Amycolatopsis coloradensis genome sequencing and assembly.</title>
        <authorList>
            <person name="Mayilraj S."/>
        </authorList>
    </citation>
    <scope>NUCLEOTIDE SEQUENCE [LARGE SCALE GENOMIC DNA]</scope>
    <source>
        <strain evidence="1 2">DSM 44225</strain>
    </source>
</reference>
<evidence type="ECO:0000313" key="1">
    <source>
        <dbReference type="EMBL" id="OLZ42789.1"/>
    </source>
</evidence>
<dbReference type="RefSeq" id="WP_076169126.1">
    <property type="nucleotide sequence ID" value="NZ_JBEZVB010000070.1"/>
</dbReference>
<organism evidence="1 2">
    <name type="scientific">Amycolatopsis coloradensis</name>
    <dbReference type="NCBI Taxonomy" id="76021"/>
    <lineage>
        <taxon>Bacteria</taxon>
        <taxon>Bacillati</taxon>
        <taxon>Actinomycetota</taxon>
        <taxon>Actinomycetes</taxon>
        <taxon>Pseudonocardiales</taxon>
        <taxon>Pseudonocardiaceae</taxon>
        <taxon>Amycolatopsis</taxon>
    </lineage>
</organism>